<dbReference type="Proteomes" id="UP001320831">
    <property type="component" value="Unassembled WGS sequence"/>
</dbReference>
<keyword evidence="1" id="KW-0472">Membrane</keyword>
<sequence length="158" mass="17100">MLAEWLQALHDWQVAALLRRSLYVYPLLNATHIFSLTLLIGAILPADLRMLGLFPNIAAAPFLRLMATISAIGLLLAVVTGFLLFSVQPLEYAYNAAFLTKVLLIVLGAANAIFIRLSSGWQKATTAGVISPRLKAGAALSLVIWISALLAGRWIAFL</sequence>
<evidence type="ECO:0000313" key="4">
    <source>
        <dbReference type="Proteomes" id="UP001320831"/>
    </source>
</evidence>
<feature type="transmembrane region" description="Helical" evidence="1">
    <location>
        <begin position="136"/>
        <end position="156"/>
    </location>
</feature>
<organism evidence="3 4">
    <name type="scientific">Chelativorans salis</name>
    <dbReference type="NCBI Taxonomy" id="2978478"/>
    <lineage>
        <taxon>Bacteria</taxon>
        <taxon>Pseudomonadati</taxon>
        <taxon>Pseudomonadota</taxon>
        <taxon>Alphaproteobacteria</taxon>
        <taxon>Hyphomicrobiales</taxon>
        <taxon>Phyllobacteriaceae</taxon>
        <taxon>Chelativorans</taxon>
    </lineage>
</organism>
<feature type="transmembrane region" description="Helical" evidence="1">
    <location>
        <begin position="92"/>
        <end position="115"/>
    </location>
</feature>
<proteinExistence type="predicted"/>
<accession>A0ABT2LPH9</accession>
<comment type="caution">
    <text evidence="3">The sequence shown here is derived from an EMBL/GenBank/DDBJ whole genome shotgun (WGS) entry which is preliminary data.</text>
</comment>
<feature type="transmembrane region" description="Helical" evidence="1">
    <location>
        <begin position="22"/>
        <end position="44"/>
    </location>
</feature>
<dbReference type="RefSeq" id="WP_260904257.1">
    <property type="nucleotide sequence ID" value="NZ_JAOCZP010000004.1"/>
</dbReference>
<gene>
    <name evidence="3" type="ORF">N5A92_15210</name>
</gene>
<name>A0ABT2LPH9_9HYPH</name>
<keyword evidence="4" id="KW-1185">Reference proteome</keyword>
<evidence type="ECO:0000259" key="2">
    <source>
        <dbReference type="Pfam" id="PF20349"/>
    </source>
</evidence>
<reference evidence="3 4" key="1">
    <citation type="submission" date="2022-09" db="EMBL/GenBank/DDBJ databases">
        <title>Chelativorans salina sp. nov., a novel slightly halophilic bacterium isolated from a saline lake sediment enrichment.</title>
        <authorList>
            <person name="Gao L."/>
            <person name="Fang B.-Z."/>
            <person name="Li W.-J."/>
        </authorList>
    </citation>
    <scope>NUCLEOTIDE SEQUENCE [LARGE SCALE GENOMIC DNA]</scope>
    <source>
        <strain evidence="3 4">EGI FJ00035</strain>
    </source>
</reference>
<dbReference type="InterPro" id="IPR046586">
    <property type="entry name" value="DUF6644"/>
</dbReference>
<feature type="transmembrane region" description="Helical" evidence="1">
    <location>
        <begin position="65"/>
        <end position="86"/>
    </location>
</feature>
<keyword evidence="1" id="KW-0812">Transmembrane</keyword>
<dbReference type="Pfam" id="PF20349">
    <property type="entry name" value="DUF6644"/>
    <property type="match status" value="1"/>
</dbReference>
<dbReference type="EMBL" id="JAOCZP010000004">
    <property type="protein sequence ID" value="MCT7376382.1"/>
    <property type="molecule type" value="Genomic_DNA"/>
</dbReference>
<feature type="domain" description="DUF6644" evidence="2">
    <location>
        <begin position="29"/>
        <end position="157"/>
    </location>
</feature>
<keyword evidence="1" id="KW-1133">Transmembrane helix</keyword>
<protein>
    <submittedName>
        <fullName evidence="3">DUF2214 domain-containing protein</fullName>
    </submittedName>
</protein>
<evidence type="ECO:0000313" key="3">
    <source>
        <dbReference type="EMBL" id="MCT7376382.1"/>
    </source>
</evidence>
<evidence type="ECO:0000256" key="1">
    <source>
        <dbReference type="SAM" id="Phobius"/>
    </source>
</evidence>